<dbReference type="Proteomes" id="UP000242715">
    <property type="component" value="Unassembled WGS sequence"/>
</dbReference>
<dbReference type="AlphaFoldDB" id="A0A2Z6N4J8"/>
<reference evidence="2" key="1">
    <citation type="journal article" date="2017" name="Front. Plant Sci.">
        <title>Climate Clever Clovers: New Paradigm to Reduce the Environmental Footprint of Ruminants by Breeding Low Methanogenic Forages Utilizing Haplotype Variation.</title>
        <authorList>
            <person name="Kaur P."/>
            <person name="Appels R."/>
            <person name="Bayer P.E."/>
            <person name="Keeble-Gagnere G."/>
            <person name="Wang J."/>
            <person name="Hirakawa H."/>
            <person name="Shirasawa K."/>
            <person name="Vercoe P."/>
            <person name="Stefanova K."/>
            <person name="Durmic Z."/>
            <person name="Nichols P."/>
            <person name="Revell C."/>
            <person name="Isobe S.N."/>
            <person name="Edwards D."/>
            <person name="Erskine W."/>
        </authorList>
    </citation>
    <scope>NUCLEOTIDE SEQUENCE [LARGE SCALE GENOMIC DNA]</scope>
    <source>
        <strain evidence="2">cv. Daliak</strain>
    </source>
</reference>
<dbReference type="EMBL" id="DF973781">
    <property type="protein sequence ID" value="GAU39838.1"/>
    <property type="molecule type" value="Genomic_DNA"/>
</dbReference>
<gene>
    <name evidence="1" type="ORF">TSUD_68860</name>
</gene>
<proteinExistence type="predicted"/>
<protein>
    <submittedName>
        <fullName evidence="1">Uncharacterized protein</fullName>
    </submittedName>
</protein>
<organism evidence="1 2">
    <name type="scientific">Trifolium subterraneum</name>
    <name type="common">Subterranean clover</name>
    <dbReference type="NCBI Taxonomy" id="3900"/>
    <lineage>
        <taxon>Eukaryota</taxon>
        <taxon>Viridiplantae</taxon>
        <taxon>Streptophyta</taxon>
        <taxon>Embryophyta</taxon>
        <taxon>Tracheophyta</taxon>
        <taxon>Spermatophyta</taxon>
        <taxon>Magnoliopsida</taxon>
        <taxon>eudicotyledons</taxon>
        <taxon>Gunneridae</taxon>
        <taxon>Pentapetalae</taxon>
        <taxon>rosids</taxon>
        <taxon>fabids</taxon>
        <taxon>Fabales</taxon>
        <taxon>Fabaceae</taxon>
        <taxon>Papilionoideae</taxon>
        <taxon>50 kb inversion clade</taxon>
        <taxon>NPAAA clade</taxon>
        <taxon>Hologalegina</taxon>
        <taxon>IRL clade</taxon>
        <taxon>Trifolieae</taxon>
        <taxon>Trifolium</taxon>
    </lineage>
</organism>
<sequence length="101" mass="12008">MSKDTPFNRRDCREYCYLIDSISEDPNLSVMLKGIEILFNEVNWLEDFKGFIDCYYRFYIMLYVGVCFIQMKNLNIHETVRNNSINVKYNAGASASFRVYE</sequence>
<accession>A0A2Z6N4J8</accession>
<name>A0A2Z6N4J8_TRISU</name>
<evidence type="ECO:0000313" key="1">
    <source>
        <dbReference type="EMBL" id="GAU39838.1"/>
    </source>
</evidence>
<keyword evidence="2" id="KW-1185">Reference proteome</keyword>
<evidence type="ECO:0000313" key="2">
    <source>
        <dbReference type="Proteomes" id="UP000242715"/>
    </source>
</evidence>